<evidence type="ECO:0000256" key="2">
    <source>
        <dbReference type="ARBA" id="ARBA00022450"/>
    </source>
</evidence>
<proteinExistence type="predicted"/>
<dbReference type="Gene3D" id="1.10.1200.10">
    <property type="entry name" value="ACP-like"/>
    <property type="match status" value="1"/>
</dbReference>
<dbReference type="InterPro" id="IPR045851">
    <property type="entry name" value="AMP-bd_C_sf"/>
</dbReference>
<dbReference type="CDD" id="cd19543">
    <property type="entry name" value="DCL_NRPS"/>
    <property type="match status" value="1"/>
</dbReference>
<dbReference type="Gene3D" id="3.30.559.10">
    <property type="entry name" value="Chloramphenicol acetyltransferase-like domain"/>
    <property type="match status" value="3"/>
</dbReference>
<evidence type="ECO:0000259" key="5">
    <source>
        <dbReference type="PROSITE" id="PS50075"/>
    </source>
</evidence>
<dbReference type="InterPro" id="IPR041464">
    <property type="entry name" value="TubC_N"/>
</dbReference>
<dbReference type="PROSITE" id="PS00012">
    <property type="entry name" value="PHOSPHOPANTETHEINE"/>
    <property type="match status" value="1"/>
</dbReference>
<dbReference type="PROSITE" id="PS00455">
    <property type="entry name" value="AMP_BINDING"/>
    <property type="match status" value="2"/>
</dbReference>
<dbReference type="SUPFAM" id="SSF56801">
    <property type="entry name" value="Acetyl-CoA synthetase-like"/>
    <property type="match status" value="2"/>
</dbReference>
<dbReference type="NCBIfam" id="TIGR01733">
    <property type="entry name" value="AA-adenyl-dom"/>
    <property type="match status" value="1"/>
</dbReference>
<dbReference type="RefSeq" id="WP_190384637.1">
    <property type="nucleotide sequence ID" value="NZ_JACJQT010000132.1"/>
</dbReference>
<dbReference type="PANTHER" id="PTHR45398">
    <property type="match status" value="1"/>
</dbReference>
<dbReference type="Pfam" id="PF13193">
    <property type="entry name" value="AMP-binding_C"/>
    <property type="match status" value="1"/>
</dbReference>
<feature type="non-terminal residue" evidence="6">
    <location>
        <position position="2258"/>
    </location>
</feature>
<dbReference type="Pfam" id="PF00668">
    <property type="entry name" value="Condensation"/>
    <property type="match status" value="3"/>
</dbReference>
<dbReference type="InterPro" id="IPR044894">
    <property type="entry name" value="TubC_N_sf"/>
</dbReference>
<accession>A0ABR8C3M9</accession>
<dbReference type="Gene3D" id="2.30.38.10">
    <property type="entry name" value="Luciferase, Domain 3"/>
    <property type="match status" value="1"/>
</dbReference>
<name>A0ABR8C3M9_APHFL</name>
<dbReference type="CDD" id="cd19531">
    <property type="entry name" value="LCL_NRPS-like"/>
    <property type="match status" value="1"/>
</dbReference>
<gene>
    <name evidence="6" type="ORF">H6F99_25715</name>
</gene>
<comment type="caution">
    <text evidence="6">The sequence shown here is derived from an EMBL/GenBank/DDBJ whole genome shotgun (WGS) entry which is preliminary data.</text>
</comment>
<dbReference type="InterPro" id="IPR009081">
    <property type="entry name" value="PP-bd_ACP"/>
</dbReference>
<dbReference type="Gene3D" id="3.40.50.980">
    <property type="match status" value="4"/>
</dbReference>
<dbReference type="InterPro" id="IPR036736">
    <property type="entry name" value="ACP-like_sf"/>
</dbReference>
<dbReference type="InterPro" id="IPR025110">
    <property type="entry name" value="AMP-bd_C"/>
</dbReference>
<dbReference type="NCBIfam" id="TIGR01720">
    <property type="entry name" value="NRPS-para261"/>
    <property type="match status" value="1"/>
</dbReference>
<dbReference type="PROSITE" id="PS50075">
    <property type="entry name" value="CARRIER"/>
    <property type="match status" value="1"/>
</dbReference>
<dbReference type="Pfam" id="PF00550">
    <property type="entry name" value="PP-binding"/>
    <property type="match status" value="1"/>
</dbReference>
<evidence type="ECO:0000256" key="3">
    <source>
        <dbReference type="ARBA" id="ARBA00022553"/>
    </source>
</evidence>
<evidence type="ECO:0000256" key="4">
    <source>
        <dbReference type="ARBA" id="ARBA00023194"/>
    </source>
</evidence>
<dbReference type="InterPro" id="IPR000873">
    <property type="entry name" value="AMP-dep_synth/lig_dom"/>
</dbReference>
<dbReference type="SUPFAM" id="SSF52777">
    <property type="entry name" value="CoA-dependent acyltransferases"/>
    <property type="match status" value="6"/>
</dbReference>
<keyword evidence="4" id="KW-0045">Antibiotic biosynthesis</keyword>
<evidence type="ECO:0000313" key="7">
    <source>
        <dbReference type="Proteomes" id="UP000606721"/>
    </source>
</evidence>
<organism evidence="6 7">
    <name type="scientific">Aphanizomenon flos-aquae FACHB-1040</name>
    <dbReference type="NCBI Taxonomy" id="2692887"/>
    <lineage>
        <taxon>Bacteria</taxon>
        <taxon>Bacillati</taxon>
        <taxon>Cyanobacteriota</taxon>
        <taxon>Cyanophyceae</taxon>
        <taxon>Nostocales</taxon>
        <taxon>Aphanizomenonaceae</taxon>
        <taxon>Aphanizomenon</taxon>
    </lineage>
</organism>
<dbReference type="InterPro" id="IPR006162">
    <property type="entry name" value="Ppantetheine_attach_site"/>
</dbReference>
<dbReference type="InterPro" id="IPR010060">
    <property type="entry name" value="NRPS_synth"/>
</dbReference>
<sequence>MKPIQEFLSDLAALDVKLWADGTNLRCNAPQGVITSEIRAQLSDRKAEIIKFLQSSHFEIIPRSPRNNQPLPLSWAQERLWFLNQLEGDSATYNMPAAVKIAGDLDINALQQALSEIVHRHEILRTSIQTVNGTPIQVIHPQVTTSINVVDLQQLLAPERETLLEQQIQLEASIPFNLENAPLIRCSLLQISAREYVLLLTMHHIVSDGWSIEVLISELSSLYPAFCVGEPSPLPELPLQYADFAVWQRQWLSGVVLETQLNYWRSQLQGSPELLQLPTDRPRPVVQTYHGRTQSFELNQDLTQKLQSLSAESGTTLFMTMLAAFVTLLYRYSGQSDILVGTPIANRNRNEIESLIGFFVNTLVLRSNFENNPSFESLLAQVRETTLQAYEHQDVPFEQVVEALQPQRSLSHSPLFQVMFGWENVPMTEFELPGVTLTQLDGNSTIAKFDLTLSMSETDRGLVGEWEYNTDLFDSSTIERMATHFQNLLSAIVANPQQTVGELPLLSAAERYQLLVEWNDTAAEYPIDKCIHQLFEEQVEKTPDAVAVVFGNQQLTYRELNQQANQLAHYLQTLGVRPEVLVGICVERSLEMVVGLLGILKAGGAYVPLDPNYPQERLSYMLEDAQVSVILTQQHLLEKLQQHQTQLVYLDTDWRLISQLNQDHPLTAIQTTNLAYVIYTSGSTGQPKGVMVAHQGLLNLVFWHQQTFKITSLDKATQLAGTGFDAAVWELWPYLTAGASIYLVKPELLTSPINLRDWLISQKITMSFVPTPVAQELLSLEWATESIALRYILTGGDKLHQYPSVSIPFQVVNNYGPTENTVVTTSGLVVAQEQNQISPTIGQPIANTQVYILDQQLQPVPVGVPGELHIGGAGLTRGYLNRPELTQEKFIPNPFKETQGSRLYKTGDLARYLPDGNIEYLGRIDNQVKIRGFRIELGEIEAVLNAHPQIQQAVVIVTEDIPGDKRLVAYLVKSDESLTNKQIRDFLKQQLPEYMLPSVFVTLDTIPLTPNGKIDKKALPIPDGEITREHEYIAPSTAIEQILTNIWQELLLKEKISIHDNFFEIGGDSILSIQVVSRAKNLGVQITPKQIFQHQTIAELARVANTTMGVNAQQGIVTGVAPLTPIQQWLFAQNRPEIHHYNQSVLLQIPNDLQSELIAIACKKLLEHHDALRLRFTSVGSEYQQINQGLDEGVPFTVVDLSSVSKVSQPQALEKIATEYQVSLNLSAGPIMQVVMFNLGSESDARLLIIIHHLAVDGVSWRILLSDLETIYQQLINQKPIELSPKTTAFIDWAEKLKNYAQTEIVKQELNYWLNQPWSLITSLPVDYADKSQENTVGTAASVSVKLTVEETQTLLGSVNEAYNTQINDILLSALLQVLAQWTGNATVLINLEGHGREELFSDVDLSQTVGWFTSEFPVLLQLPKLDEPEKVIKSIKEQLRAIPNRGIGYGILRYLSEEPNIKQQLQTIPTPEISFNYLGQFDQVQLETSWKFATESIGSDQSLKQIQNHLLDINSLVVDGELQINWTYSSHAYNSATVEKLAQSYTQAIRSIIEHCQLEDVFGYTPSDFPNAQLNQLELDQLLTPVKTQKIEAIYPLSPMQQGMLFHSLYAPESGVYIEQMTLSLQGNINITAFASAWQKVVDRYSILRTFFVWENRQTSLQVVLKQVELPWGNLDWRELSLTEQQQKLSDLLLTERRLGFEFNQAPLMRCTLIQLSDNSYTFIWNHHHILMDGWCLPIIFKEVLSFYEAELRGETCYLPTPRPYHDYIAWLNDQNYVAASEFWRQNLCGFIAPTPLRVNKKPVQNQQQDSDYQELELRLSAEVSHKLQSVAQQHHVTLSTIVQAAWGLLLSRYSGEQDVVFGVTVSGRPGSLSGVENMVGLFINTLPLRLQISPQEQIIPWLEQIQQLMSELQHYSYTPLVDIQALSEVPAGIPLFESILVFENYPVDSSLMNEDNSLELSEIEGFEQTNYPLTLVAVPGDELLVNISYDTVRFESDTIGRMLGHLQTIFSAVVENPATTVGELPLLSVAERHQLLVEWNDTAAEYPTEKCIHQLFESQVEKTPDAVAVVFEDQQLTYRELNQRANQLAHYLQTLGVRPEVLVGICVERSLEMVVGLLGILKAGGAYVPLDPNYPQERLSYMLADSAVEVLLTQNKWTSQLLEHQVEIICLDSDGEKIALYNQKNPTAVNQGENLAYIIYTSGTTGQAKGVMITHQALSRFTQKAIAEYEITARDRILQFASINFDVAVEEIYPCL</sequence>
<dbReference type="SUPFAM" id="SSF47336">
    <property type="entry name" value="ACP-like"/>
    <property type="match status" value="1"/>
</dbReference>
<dbReference type="InterPro" id="IPR010071">
    <property type="entry name" value="AA_adenyl_dom"/>
</dbReference>
<evidence type="ECO:0000256" key="1">
    <source>
        <dbReference type="ARBA" id="ARBA00001957"/>
    </source>
</evidence>
<dbReference type="Pfam" id="PF18563">
    <property type="entry name" value="TubC_N"/>
    <property type="match status" value="1"/>
</dbReference>
<comment type="cofactor">
    <cofactor evidence="1">
        <name>pantetheine 4'-phosphate</name>
        <dbReference type="ChEBI" id="CHEBI:47942"/>
    </cofactor>
</comment>
<dbReference type="PANTHER" id="PTHR45398:SF1">
    <property type="entry name" value="ENZYME, PUTATIVE (JCVI)-RELATED"/>
    <property type="match status" value="1"/>
</dbReference>
<feature type="domain" description="Carrier" evidence="5">
    <location>
        <begin position="1034"/>
        <end position="1108"/>
    </location>
</feature>
<dbReference type="InterPro" id="IPR001242">
    <property type="entry name" value="Condensation_dom"/>
</dbReference>
<dbReference type="Gene3D" id="1.10.10.1830">
    <property type="entry name" value="Non-ribosomal peptide synthase, adenylation domain"/>
    <property type="match status" value="1"/>
</dbReference>
<keyword evidence="2" id="KW-0596">Phosphopantetheine</keyword>
<keyword evidence="3" id="KW-0597">Phosphoprotein</keyword>
<dbReference type="InterPro" id="IPR020845">
    <property type="entry name" value="AMP-binding_CS"/>
</dbReference>
<dbReference type="CDD" id="cd19534">
    <property type="entry name" value="E_NRPS"/>
    <property type="match status" value="1"/>
</dbReference>
<dbReference type="InterPro" id="IPR023213">
    <property type="entry name" value="CAT-like_dom_sf"/>
</dbReference>
<dbReference type="Proteomes" id="UP000606721">
    <property type="component" value="Unassembled WGS sequence"/>
</dbReference>
<dbReference type="Pfam" id="PF00501">
    <property type="entry name" value="AMP-binding"/>
    <property type="match status" value="2"/>
</dbReference>
<dbReference type="Gene3D" id="3.30.559.30">
    <property type="entry name" value="Nonribosomal peptide synthetase, condensation domain"/>
    <property type="match status" value="3"/>
</dbReference>
<keyword evidence="7" id="KW-1185">Reference proteome</keyword>
<dbReference type="Gene3D" id="3.30.300.30">
    <property type="match status" value="1"/>
</dbReference>
<protein>
    <submittedName>
        <fullName evidence="6">Amino acid adenylation domain-containing protein</fullName>
    </submittedName>
</protein>
<dbReference type="CDD" id="cd05930">
    <property type="entry name" value="A_NRPS"/>
    <property type="match status" value="1"/>
</dbReference>
<evidence type="ECO:0000313" key="6">
    <source>
        <dbReference type="EMBL" id="MBD2281536.1"/>
    </source>
</evidence>
<reference evidence="6 7" key="1">
    <citation type="journal article" date="2020" name="ISME J.">
        <title>Comparative genomics reveals insights into cyanobacterial evolution and habitat adaptation.</title>
        <authorList>
            <person name="Chen M.Y."/>
            <person name="Teng W.K."/>
            <person name="Zhao L."/>
            <person name="Hu C.X."/>
            <person name="Zhou Y.K."/>
            <person name="Han B.P."/>
            <person name="Song L.R."/>
            <person name="Shu W.S."/>
        </authorList>
    </citation>
    <scope>NUCLEOTIDE SEQUENCE [LARGE SCALE GENOMIC DNA]</scope>
    <source>
        <strain evidence="6 7">FACHB-1040</strain>
    </source>
</reference>
<dbReference type="EMBL" id="JACJQT010000132">
    <property type="protein sequence ID" value="MBD2281536.1"/>
    <property type="molecule type" value="Genomic_DNA"/>
</dbReference>